<dbReference type="AlphaFoldDB" id="A0A507AZ33"/>
<dbReference type="InParanoid" id="A0A507AZ33"/>
<proteinExistence type="predicted"/>
<dbReference type="InterPro" id="IPR058645">
    <property type="entry name" value="NTF2-like_dom_7"/>
</dbReference>
<protein>
    <recommendedName>
        <fullName evidence="2">NTF2-like domain-containing protein</fullName>
    </recommendedName>
</protein>
<dbReference type="OrthoDB" id="5596743at2759"/>
<evidence type="ECO:0000256" key="1">
    <source>
        <dbReference type="SAM" id="SignalP"/>
    </source>
</evidence>
<dbReference type="EMBL" id="SKBQ01000005">
    <property type="protein sequence ID" value="TPX10068.1"/>
    <property type="molecule type" value="Genomic_DNA"/>
</dbReference>
<dbReference type="RefSeq" id="XP_030991779.1">
    <property type="nucleotide sequence ID" value="XM_031135325.1"/>
</dbReference>
<feature type="signal peptide" evidence="1">
    <location>
        <begin position="1"/>
        <end position="28"/>
    </location>
</feature>
<feature type="domain" description="NTF2-like" evidence="2">
    <location>
        <begin position="22"/>
        <end position="159"/>
    </location>
</feature>
<gene>
    <name evidence="3" type="ORF">E0L32_001265</name>
</gene>
<reference evidence="3 4" key="1">
    <citation type="submission" date="2019-06" db="EMBL/GenBank/DDBJ databases">
        <title>Draft genome sequence of the filamentous fungus Phialemoniopsis curvata isolated from diesel fuel.</title>
        <authorList>
            <person name="Varaljay V.A."/>
            <person name="Lyon W.J."/>
            <person name="Crouch A.L."/>
            <person name="Drake C.E."/>
            <person name="Hollomon J.M."/>
            <person name="Nadeau L.J."/>
            <person name="Nunn H.S."/>
            <person name="Stevenson B.S."/>
            <person name="Bojanowski C.L."/>
            <person name="Crookes-Goodson W.J."/>
        </authorList>
    </citation>
    <scope>NUCLEOTIDE SEQUENCE [LARGE SCALE GENOMIC DNA]</scope>
    <source>
        <strain evidence="3 4">D216</strain>
    </source>
</reference>
<evidence type="ECO:0000313" key="3">
    <source>
        <dbReference type="EMBL" id="TPX10068.1"/>
    </source>
</evidence>
<evidence type="ECO:0000259" key="2">
    <source>
        <dbReference type="Pfam" id="PF26534"/>
    </source>
</evidence>
<name>A0A507AZ33_9PEZI</name>
<keyword evidence="4" id="KW-1185">Reference proteome</keyword>
<dbReference type="Pfam" id="PF26534">
    <property type="entry name" value="NTF2_7"/>
    <property type="match status" value="1"/>
</dbReference>
<evidence type="ECO:0000313" key="4">
    <source>
        <dbReference type="Proteomes" id="UP000319257"/>
    </source>
</evidence>
<comment type="caution">
    <text evidence="3">The sequence shown here is derived from an EMBL/GenBank/DDBJ whole genome shotgun (WGS) entry which is preliminary data.</text>
</comment>
<sequence>MRFSAAIVLVAGVLAAAVPNACLSPSDADSLVKVYRDLIAAYDPAVADKYLADNFIEYSDSINILAGMPLGSPTFPSKDVFKQVQSVNPPFPLAVEKVTGVACNTISLIWSGAFGQAAKSVRGITVITAAKKDGAKGCWKISRLDVEFNSIAWLEDEGGSYQLPPRPTA</sequence>
<keyword evidence="1" id="KW-0732">Signal</keyword>
<accession>A0A507AZ33</accession>
<feature type="chain" id="PRO_5021298019" description="NTF2-like domain-containing protein" evidence="1">
    <location>
        <begin position="29"/>
        <end position="169"/>
    </location>
</feature>
<organism evidence="3 4">
    <name type="scientific">Thyridium curvatum</name>
    <dbReference type="NCBI Taxonomy" id="1093900"/>
    <lineage>
        <taxon>Eukaryota</taxon>
        <taxon>Fungi</taxon>
        <taxon>Dikarya</taxon>
        <taxon>Ascomycota</taxon>
        <taxon>Pezizomycotina</taxon>
        <taxon>Sordariomycetes</taxon>
        <taxon>Sordariomycetidae</taxon>
        <taxon>Thyridiales</taxon>
        <taxon>Thyridiaceae</taxon>
        <taxon>Thyridium</taxon>
    </lineage>
</organism>
<dbReference type="GeneID" id="41968712"/>
<dbReference type="Proteomes" id="UP000319257">
    <property type="component" value="Unassembled WGS sequence"/>
</dbReference>